<feature type="compositionally biased region" description="Polar residues" evidence="1">
    <location>
        <begin position="159"/>
        <end position="171"/>
    </location>
</feature>
<evidence type="ECO:0000313" key="3">
    <source>
        <dbReference type="EMBL" id="KAK2145604.1"/>
    </source>
</evidence>
<keyword evidence="4" id="KW-1185">Reference proteome</keyword>
<keyword evidence="2" id="KW-0812">Transmembrane</keyword>
<feature type="compositionally biased region" description="Basic and acidic residues" evidence="1">
    <location>
        <begin position="103"/>
        <end position="134"/>
    </location>
</feature>
<feature type="compositionally biased region" description="Basic and acidic residues" evidence="1">
    <location>
        <begin position="405"/>
        <end position="415"/>
    </location>
</feature>
<feature type="compositionally biased region" description="Polar residues" evidence="1">
    <location>
        <begin position="9"/>
        <end position="19"/>
    </location>
</feature>
<reference evidence="3" key="1">
    <citation type="journal article" date="2023" name="Mol. Biol. Evol.">
        <title>Third-Generation Sequencing Reveals the Adaptive Role of the Epigenome in Three Deep-Sea Polychaetes.</title>
        <authorList>
            <person name="Perez M."/>
            <person name="Aroh O."/>
            <person name="Sun Y."/>
            <person name="Lan Y."/>
            <person name="Juniper S.K."/>
            <person name="Young C.R."/>
            <person name="Angers B."/>
            <person name="Qian P.Y."/>
        </authorList>
    </citation>
    <scope>NUCLEOTIDE SEQUENCE</scope>
    <source>
        <strain evidence="3">P08H-3</strain>
    </source>
</reference>
<feature type="region of interest" description="Disordered" evidence="1">
    <location>
        <begin position="1227"/>
        <end position="1254"/>
    </location>
</feature>
<organism evidence="3 4">
    <name type="scientific">Paralvinella palmiformis</name>
    <dbReference type="NCBI Taxonomy" id="53620"/>
    <lineage>
        <taxon>Eukaryota</taxon>
        <taxon>Metazoa</taxon>
        <taxon>Spiralia</taxon>
        <taxon>Lophotrochozoa</taxon>
        <taxon>Annelida</taxon>
        <taxon>Polychaeta</taxon>
        <taxon>Sedentaria</taxon>
        <taxon>Canalipalpata</taxon>
        <taxon>Terebellida</taxon>
        <taxon>Terebelliformia</taxon>
        <taxon>Alvinellidae</taxon>
        <taxon>Paralvinella</taxon>
    </lineage>
</organism>
<feature type="compositionally biased region" description="Acidic residues" evidence="1">
    <location>
        <begin position="747"/>
        <end position="757"/>
    </location>
</feature>
<feature type="compositionally biased region" description="Polar residues" evidence="1">
    <location>
        <begin position="658"/>
        <end position="686"/>
    </location>
</feature>
<feature type="region of interest" description="Disordered" evidence="1">
    <location>
        <begin position="405"/>
        <end position="429"/>
    </location>
</feature>
<feature type="transmembrane region" description="Helical" evidence="2">
    <location>
        <begin position="434"/>
        <end position="454"/>
    </location>
</feature>
<dbReference type="Proteomes" id="UP001208570">
    <property type="component" value="Unassembled WGS sequence"/>
</dbReference>
<feature type="compositionally biased region" description="Polar residues" evidence="1">
    <location>
        <begin position="572"/>
        <end position="590"/>
    </location>
</feature>
<feature type="compositionally biased region" description="Polar residues" evidence="1">
    <location>
        <begin position="1229"/>
        <end position="1238"/>
    </location>
</feature>
<feature type="compositionally biased region" description="Basic and acidic residues" evidence="1">
    <location>
        <begin position="835"/>
        <end position="871"/>
    </location>
</feature>
<evidence type="ECO:0000313" key="4">
    <source>
        <dbReference type="Proteomes" id="UP001208570"/>
    </source>
</evidence>
<proteinExistence type="predicted"/>
<keyword evidence="2" id="KW-0472">Membrane</keyword>
<gene>
    <name evidence="3" type="ORF">LSH36_669g02048</name>
</gene>
<feature type="region of interest" description="Disordered" evidence="1">
    <location>
        <begin position="1"/>
        <end position="22"/>
    </location>
</feature>
<feature type="compositionally biased region" description="Polar residues" evidence="1">
    <location>
        <begin position="206"/>
        <end position="217"/>
    </location>
</feature>
<feature type="compositionally biased region" description="Basic and acidic residues" evidence="1">
    <location>
        <begin position="274"/>
        <end position="284"/>
    </location>
</feature>
<feature type="compositionally biased region" description="Basic and acidic residues" evidence="1">
    <location>
        <begin position="903"/>
        <end position="915"/>
    </location>
</feature>
<comment type="caution">
    <text evidence="3">The sequence shown here is derived from an EMBL/GenBank/DDBJ whole genome shotgun (WGS) entry which is preliminary data.</text>
</comment>
<dbReference type="EMBL" id="JAODUP010000669">
    <property type="protein sequence ID" value="KAK2145604.1"/>
    <property type="molecule type" value="Genomic_DNA"/>
</dbReference>
<accession>A0AAD9J2Z1</accession>
<feature type="compositionally biased region" description="Basic and acidic residues" evidence="1">
    <location>
        <begin position="328"/>
        <end position="353"/>
    </location>
</feature>
<keyword evidence="2" id="KW-1133">Transmembrane helix</keyword>
<feature type="compositionally biased region" description="Basic and acidic residues" evidence="1">
    <location>
        <begin position="645"/>
        <end position="657"/>
    </location>
</feature>
<feature type="compositionally biased region" description="Basic and acidic residues" evidence="1">
    <location>
        <begin position="489"/>
        <end position="521"/>
    </location>
</feature>
<feature type="region of interest" description="Disordered" evidence="1">
    <location>
        <begin position="561"/>
        <end position="594"/>
    </location>
</feature>
<evidence type="ECO:0000256" key="1">
    <source>
        <dbReference type="SAM" id="MobiDB-lite"/>
    </source>
</evidence>
<feature type="region of interest" description="Disordered" evidence="1">
    <location>
        <begin position="489"/>
        <end position="528"/>
    </location>
</feature>
<feature type="compositionally biased region" description="Basic and acidic residues" evidence="1">
    <location>
        <begin position="758"/>
        <end position="774"/>
    </location>
</feature>
<feature type="compositionally biased region" description="Basic and acidic residues" evidence="1">
    <location>
        <begin position="785"/>
        <end position="824"/>
    </location>
</feature>
<feature type="compositionally biased region" description="Polar residues" evidence="1">
    <location>
        <begin position="775"/>
        <end position="784"/>
    </location>
</feature>
<feature type="transmembrane region" description="Helical" evidence="2">
    <location>
        <begin position="460"/>
        <end position="481"/>
    </location>
</feature>
<feature type="region of interest" description="Disordered" evidence="1">
    <location>
        <begin position="623"/>
        <end position="931"/>
    </location>
</feature>
<feature type="compositionally biased region" description="Basic and acidic residues" evidence="1">
    <location>
        <begin position="238"/>
        <end position="252"/>
    </location>
</feature>
<protein>
    <submittedName>
        <fullName evidence="3">Uncharacterized protein</fullName>
    </submittedName>
</protein>
<sequence length="1430" mass="159784">MYHDKERQTSQAENTNQYFEKSAVNDKIHTECISKPKDSENDKIGIIEEGITYSNGENNDTSIVQADEDNGRAFAESNRPNVNISGIEYDNEVTYPSYGGDKQICETNDRSNEEKLDLRSRQKESTNPENEVDNKVHRYNGIDKEELQVEAKRNEDKVSWTQERSGSNNETITDEESHNETEIKLEENGSGREEVEELSRIRSAHIETSSELSSTENIESDTAVEDKNQIRRIGKVSSDTERNETGNDKDGNIKISTRGVIDGGEGGMSVDPVNENRKESDATDKGSVCSVAGEQTPQPLQGTTIIQTSGQKKLYMNEDSISDEDKEDQCNEESKYDEKASIGAKTVDESETKNANLKDDDVKTVRCVNSAFVEVGILTNGESNALNLLDDEVYTDRDLRNEIYITEEPKADGSRSSDGTHQTRKQSGHGYGDAAIIPNVVAMVTIIVIILSYIDVTYRNAAHLVILAICYCSVLTVLCLISHHTRTENKDDWETRTKTDAEKRNDAKIQEDVNPDEKQTDSTDEGYEVNNSLLSSSEKLNYVIHVGDKFYSSDEMNIDECGSKDGVEKNNIGVTQTGQSNKPDNESNGDAKSVRASNMPAVHLTEDHGDANTEILEDSRREDNMDVGEHQPQETFEAAPDDEDDRRNELKSDKPDQRLNNQTRNESFAENNDLVTNEESTTSDEQFLNKPVRNENKATNDLCFLGGGDSSDDRRHTVAGAEAATTTTTTTSATTTTTSTTTTAYGDELDIDGSYEVENDKPDTTEDKTSHNPENKQTNVNQIKKNTECDLKTDDQVIVDRKGNGRENEYKGEITGSSHEETDMVKLSNVYGEHQVNDDRLNKVEGNDDTEKREESKDDKYNEESNDRDESNGETSSSVEMTSKDDATTDNVDEATMGAGVLSEEREQTATRCSEDESIDNSDNNDYDTRSTSVDNRMHVIEPEPAQSDENGHAPGTIEEKYHKTSEMKHLQIAGDKQTNDERIRQTDEVDKIPILTDVKNNTIINTELDNKDFLENPTSEEMKVSNESEVTDNLDIARNDPSDLDIPKIKVAPEGRRKMEEKDQGKGSICTEDNSTEESRNDNKRVISTNMENVNRIGYPKKVNRTKYKRITVNSCPISIVDGDIHMDINVVINKDAEYPVAIKDGLQNPDRHQPEAEIAKTEMVLGENVSSETSLAAEETLKEETRNYPSTTNRGVSYSNRKCFDHELITIKVTASIISDNEAHSDVGTQTENDNQIQDHSKARTSSSIKHEQRVIDGAVNAIRCGHDDTESVNSTGEDNWISRDLTVTESAISRFNESETNTKPSSPSQKFVLENCFQFQCQQRDQTDPTDSASGVKSDADISTNIVTDVSKNIGPDLGRKQQELQVDASDDKPYGTHVFETCQDVKNAEHRNIGKGTLRRDRKSNIRRKARKRWLTIEGAYIAMSK</sequence>
<feature type="region of interest" description="Disordered" evidence="1">
    <location>
        <begin position="1020"/>
        <end position="1083"/>
    </location>
</feature>
<name>A0AAD9J2Z1_9ANNE</name>
<feature type="region of interest" description="Disordered" evidence="1">
    <location>
        <begin position="320"/>
        <end position="353"/>
    </location>
</feature>
<feature type="compositionally biased region" description="Acidic residues" evidence="1">
    <location>
        <begin position="916"/>
        <end position="926"/>
    </location>
</feature>
<feature type="compositionally biased region" description="Basic and acidic residues" evidence="1">
    <location>
        <begin position="175"/>
        <end position="200"/>
    </location>
</feature>
<evidence type="ECO:0000256" key="2">
    <source>
        <dbReference type="SAM" id="Phobius"/>
    </source>
</evidence>
<feature type="region of interest" description="Disordered" evidence="1">
    <location>
        <begin position="98"/>
        <end position="134"/>
    </location>
</feature>
<feature type="region of interest" description="Disordered" evidence="1">
    <location>
        <begin position="150"/>
        <end position="296"/>
    </location>
</feature>
<feature type="compositionally biased region" description="Basic and acidic residues" evidence="1">
    <location>
        <begin position="623"/>
        <end position="632"/>
    </location>
</feature>
<feature type="compositionally biased region" description="Low complexity" evidence="1">
    <location>
        <begin position="723"/>
        <end position="744"/>
    </location>
</feature>
<feature type="compositionally biased region" description="Basic and acidic residues" evidence="1">
    <location>
        <begin position="1036"/>
        <end position="1066"/>
    </location>
</feature>
<feature type="non-terminal residue" evidence="3">
    <location>
        <position position="1"/>
    </location>
</feature>